<comment type="subunit">
    <text evidence="5">Part of the 50S ribosomal subunit; part of the 5S rRNA/L5/L18/L25 subcomplex. Contacts the 5S rRNA and the P site tRNA. Forms a bridge to the 30S subunit in the 70S ribosome.</text>
</comment>
<keyword evidence="5" id="KW-0694">RNA-binding</keyword>
<dbReference type="Gene3D" id="3.30.1440.10">
    <property type="match status" value="1"/>
</dbReference>
<evidence type="ECO:0000256" key="1">
    <source>
        <dbReference type="ARBA" id="ARBA00008553"/>
    </source>
</evidence>
<reference evidence="9 10" key="1">
    <citation type="journal article" date="2009" name="Biosci. Biotechnol. Biochem.">
        <title>WeGAS: a web-based microbial genome annotation system.</title>
        <authorList>
            <person name="Lee D."/>
            <person name="Seo H."/>
            <person name="Park C."/>
            <person name="Park K."/>
        </authorList>
    </citation>
    <scope>NUCLEOTIDE SEQUENCE [LARGE SCALE GENOMIC DNA]</scope>
    <source>
        <strain evidence="10">ATCC 49049 / DSM 4359 / NBRC 107923 / NS-E</strain>
    </source>
</reference>
<dbReference type="InterPro" id="IPR031310">
    <property type="entry name" value="Ribosomal_uL5_N"/>
</dbReference>
<dbReference type="KEGG" id="tna:CTN_1005"/>
<dbReference type="GO" id="GO:0000049">
    <property type="term" value="F:tRNA binding"/>
    <property type="evidence" value="ECO:0007669"/>
    <property type="project" value="UniProtKB-UniRule"/>
</dbReference>
<comment type="function">
    <text evidence="5">This is 1 of the proteins that bind and probably mediate the attachment of the 5S RNA into the large ribosomal subunit, where it forms part of the central protuberance. In the 70S ribosome it contacts protein S13 of the 30S subunit (bridge B1b), connecting the 2 subunits; this bridge is implicated in subunit movement. Contacts the P site tRNA; the 5S rRNA and some of its associated proteins might help stabilize positioning of ribosome-bound tRNAs.</text>
</comment>
<dbReference type="Proteomes" id="UP000000445">
    <property type="component" value="Chromosome"/>
</dbReference>
<organism evidence="9 10">
    <name type="scientific">Thermotoga neapolitana (strain ATCC 49049 / DSM 4359 / NBRC 107923 / NS-E)</name>
    <dbReference type="NCBI Taxonomy" id="309803"/>
    <lineage>
        <taxon>Bacteria</taxon>
        <taxon>Thermotogati</taxon>
        <taxon>Thermotogota</taxon>
        <taxon>Thermotogae</taxon>
        <taxon>Thermotogales</taxon>
        <taxon>Thermotogaceae</taxon>
        <taxon>Thermotoga</taxon>
    </lineage>
</organism>
<dbReference type="PIRSF" id="PIRSF002161">
    <property type="entry name" value="Ribosomal_L5"/>
    <property type="match status" value="1"/>
</dbReference>
<evidence type="ECO:0000256" key="4">
    <source>
        <dbReference type="ARBA" id="ARBA00035245"/>
    </source>
</evidence>
<proteinExistence type="inferred from homology"/>
<dbReference type="EMBL" id="CP000916">
    <property type="protein sequence ID" value="ACM23181.1"/>
    <property type="molecule type" value="Genomic_DNA"/>
</dbReference>
<dbReference type="PANTHER" id="PTHR11994">
    <property type="entry name" value="60S RIBOSOMAL PROTEIN L11-RELATED"/>
    <property type="match status" value="1"/>
</dbReference>
<dbReference type="InterPro" id="IPR020930">
    <property type="entry name" value="Ribosomal_uL5_bac-type"/>
</dbReference>
<name>B9K898_THENN</name>
<dbReference type="GO" id="GO:0003735">
    <property type="term" value="F:structural constituent of ribosome"/>
    <property type="evidence" value="ECO:0007669"/>
    <property type="project" value="InterPro"/>
</dbReference>
<dbReference type="InterPro" id="IPR031309">
    <property type="entry name" value="Ribosomal_uL5_C"/>
</dbReference>
<dbReference type="Pfam" id="PF00281">
    <property type="entry name" value="Ribosomal_L5"/>
    <property type="match status" value="1"/>
</dbReference>
<keyword evidence="3 5" id="KW-0687">Ribonucleoprotein</keyword>
<comment type="similarity">
    <text evidence="1 5 6">Belongs to the universal ribosomal protein uL5 family.</text>
</comment>
<dbReference type="InterPro" id="IPR020929">
    <property type="entry name" value="Ribosomal_uL5_CS"/>
</dbReference>
<feature type="domain" description="Large ribosomal subunit protein uL5 C-terminal" evidence="8">
    <location>
        <begin position="101"/>
        <end position="194"/>
    </location>
</feature>
<dbReference type="GO" id="GO:0019843">
    <property type="term" value="F:rRNA binding"/>
    <property type="evidence" value="ECO:0007669"/>
    <property type="project" value="UniProtKB-UniRule"/>
</dbReference>
<feature type="domain" description="Large ribosomal subunit protein uL5 N-terminal" evidence="7">
    <location>
        <begin position="41"/>
        <end position="97"/>
    </location>
</feature>
<dbReference type="GO" id="GO:0006412">
    <property type="term" value="P:translation"/>
    <property type="evidence" value="ECO:0007669"/>
    <property type="project" value="UniProtKB-UniRule"/>
</dbReference>
<evidence type="ECO:0000256" key="2">
    <source>
        <dbReference type="ARBA" id="ARBA00022980"/>
    </source>
</evidence>
<dbReference type="Pfam" id="PF00673">
    <property type="entry name" value="Ribosomal_L5_C"/>
    <property type="match status" value="1"/>
</dbReference>
<evidence type="ECO:0000256" key="3">
    <source>
        <dbReference type="ARBA" id="ARBA00023274"/>
    </source>
</evidence>
<sequence length="197" mass="22598">MVRSLTKTEGGIGMRFEYVPLKEKYEKEIVPALMKEFNYKNIHQVPKLVKIVVNMGIGEGSRNYDIIERHANELAKITGQKPVVTRARKSISNFKIRKGMPIGLKVTLRKAMMYNFLYKLINIVLPKVRDFRGLDPNSFDGRGNYSFGLSEQLVFPELSPDEVRRIQGMDITIVTTAKTDQEARRLLELFGMPFKKG</sequence>
<dbReference type="FunFam" id="3.30.1440.10:FF:000001">
    <property type="entry name" value="50S ribosomal protein L5"/>
    <property type="match status" value="1"/>
</dbReference>
<dbReference type="HOGENOM" id="CLU_061015_2_1_0"/>
<dbReference type="GO" id="GO:0005840">
    <property type="term" value="C:ribosome"/>
    <property type="evidence" value="ECO:0007669"/>
    <property type="project" value="UniProtKB-KW"/>
</dbReference>
<evidence type="ECO:0000313" key="9">
    <source>
        <dbReference type="EMBL" id="ACM23181.1"/>
    </source>
</evidence>
<keyword evidence="5" id="KW-0699">rRNA-binding</keyword>
<evidence type="ECO:0000313" key="10">
    <source>
        <dbReference type="Proteomes" id="UP000000445"/>
    </source>
</evidence>
<dbReference type="HAMAP" id="MF_01333_B">
    <property type="entry name" value="Ribosomal_uL5_B"/>
    <property type="match status" value="1"/>
</dbReference>
<evidence type="ECO:0000259" key="7">
    <source>
        <dbReference type="Pfam" id="PF00281"/>
    </source>
</evidence>
<dbReference type="STRING" id="309803.CTN_1005"/>
<dbReference type="PROSITE" id="PS00358">
    <property type="entry name" value="RIBOSOMAL_L5"/>
    <property type="match status" value="1"/>
</dbReference>
<keyword evidence="5" id="KW-0820">tRNA-binding</keyword>
<accession>B9K898</accession>
<dbReference type="GO" id="GO:1990904">
    <property type="term" value="C:ribonucleoprotein complex"/>
    <property type="evidence" value="ECO:0007669"/>
    <property type="project" value="UniProtKB-KW"/>
</dbReference>
<keyword evidence="2 5" id="KW-0689">Ribosomal protein</keyword>
<evidence type="ECO:0000259" key="8">
    <source>
        <dbReference type="Pfam" id="PF00673"/>
    </source>
</evidence>
<dbReference type="SUPFAM" id="SSF55282">
    <property type="entry name" value="RL5-like"/>
    <property type="match status" value="1"/>
</dbReference>
<dbReference type="NCBIfam" id="NF000585">
    <property type="entry name" value="PRK00010.1"/>
    <property type="match status" value="1"/>
</dbReference>
<keyword evidence="10" id="KW-1185">Reference proteome</keyword>
<dbReference type="AlphaFoldDB" id="B9K898"/>
<evidence type="ECO:0000256" key="5">
    <source>
        <dbReference type="HAMAP-Rule" id="MF_01333"/>
    </source>
</evidence>
<dbReference type="eggNOG" id="COG0094">
    <property type="taxonomic scope" value="Bacteria"/>
</dbReference>
<dbReference type="InterPro" id="IPR002132">
    <property type="entry name" value="Ribosomal_uL5"/>
</dbReference>
<gene>
    <name evidence="5" type="primary">rplE</name>
    <name evidence="9" type="ordered locus">CTN_1005</name>
</gene>
<protein>
    <recommendedName>
        <fullName evidence="4 5">Large ribosomal subunit protein uL5</fullName>
    </recommendedName>
</protein>
<dbReference type="InterPro" id="IPR022803">
    <property type="entry name" value="Ribosomal_uL5_dom_sf"/>
</dbReference>
<evidence type="ECO:0000256" key="6">
    <source>
        <dbReference type="RuleBase" id="RU003930"/>
    </source>
</evidence>